<accession>A0A7E4UNE6</accession>
<organism evidence="7 8">
    <name type="scientific">Panagrellus redivivus</name>
    <name type="common">Microworm</name>
    <dbReference type="NCBI Taxonomy" id="6233"/>
    <lineage>
        <taxon>Eukaryota</taxon>
        <taxon>Metazoa</taxon>
        <taxon>Ecdysozoa</taxon>
        <taxon>Nematoda</taxon>
        <taxon>Chromadorea</taxon>
        <taxon>Rhabditida</taxon>
        <taxon>Tylenchina</taxon>
        <taxon>Panagrolaimomorpha</taxon>
        <taxon>Panagrolaimoidea</taxon>
        <taxon>Panagrolaimidae</taxon>
        <taxon>Panagrellus</taxon>
    </lineage>
</organism>
<keyword evidence="7" id="KW-1185">Reference proteome</keyword>
<feature type="chain" id="PRO_5028981576" evidence="6">
    <location>
        <begin position="25"/>
        <end position="686"/>
    </location>
</feature>
<keyword evidence="3" id="KW-0677">Repeat</keyword>
<name>A0A7E4UNE6_PANRE</name>
<dbReference type="SUPFAM" id="SSF52058">
    <property type="entry name" value="L domain-like"/>
    <property type="match status" value="1"/>
</dbReference>
<dbReference type="Pfam" id="PF13855">
    <property type="entry name" value="LRR_8"/>
    <property type="match status" value="2"/>
</dbReference>
<dbReference type="PROSITE" id="PS51450">
    <property type="entry name" value="LRR"/>
    <property type="match status" value="2"/>
</dbReference>
<dbReference type="SMART" id="SM00369">
    <property type="entry name" value="LRR_TYP"/>
    <property type="match status" value="7"/>
</dbReference>
<keyword evidence="2 6" id="KW-0732">Signal</keyword>
<dbReference type="InterPro" id="IPR003591">
    <property type="entry name" value="Leu-rich_rpt_typical-subtyp"/>
</dbReference>
<evidence type="ECO:0000256" key="3">
    <source>
        <dbReference type="ARBA" id="ARBA00022737"/>
    </source>
</evidence>
<feature type="compositionally biased region" description="Low complexity" evidence="4">
    <location>
        <begin position="565"/>
        <end position="579"/>
    </location>
</feature>
<dbReference type="WBParaSite" id="Pan_g10572.t1">
    <property type="protein sequence ID" value="Pan_g10572.t1"/>
    <property type="gene ID" value="Pan_g10572"/>
</dbReference>
<feature type="transmembrane region" description="Helical" evidence="5">
    <location>
        <begin position="640"/>
        <end position="661"/>
    </location>
</feature>
<keyword evidence="5" id="KW-0472">Membrane</keyword>
<keyword evidence="5" id="KW-1133">Transmembrane helix</keyword>
<dbReference type="InterPro" id="IPR026906">
    <property type="entry name" value="LRR_5"/>
</dbReference>
<protein>
    <submittedName>
        <fullName evidence="8">Leucine-rich repeat domain-containing protein</fullName>
    </submittedName>
</protein>
<dbReference type="PANTHER" id="PTHR24373">
    <property type="entry name" value="SLIT RELATED LEUCINE-RICH REPEAT NEURONAL PROTEIN"/>
    <property type="match status" value="1"/>
</dbReference>
<dbReference type="InterPro" id="IPR032675">
    <property type="entry name" value="LRR_dom_sf"/>
</dbReference>
<evidence type="ECO:0000313" key="8">
    <source>
        <dbReference type="WBParaSite" id="Pan_g10572.t1"/>
    </source>
</evidence>
<evidence type="ECO:0000256" key="2">
    <source>
        <dbReference type="ARBA" id="ARBA00022729"/>
    </source>
</evidence>
<proteinExistence type="predicted"/>
<dbReference type="GO" id="GO:0031012">
    <property type="term" value="C:extracellular matrix"/>
    <property type="evidence" value="ECO:0007669"/>
    <property type="project" value="TreeGrafter"/>
</dbReference>
<evidence type="ECO:0000256" key="5">
    <source>
        <dbReference type="SAM" id="Phobius"/>
    </source>
</evidence>
<feature type="region of interest" description="Disordered" evidence="4">
    <location>
        <begin position="564"/>
        <end position="586"/>
    </location>
</feature>
<dbReference type="Proteomes" id="UP000492821">
    <property type="component" value="Unassembled WGS sequence"/>
</dbReference>
<dbReference type="PANTHER" id="PTHR24373:SF370">
    <property type="entry name" value="FISH-LIPS, ISOFORM E"/>
    <property type="match status" value="1"/>
</dbReference>
<dbReference type="Gene3D" id="3.80.10.10">
    <property type="entry name" value="Ribonuclease Inhibitor"/>
    <property type="match status" value="3"/>
</dbReference>
<evidence type="ECO:0000256" key="1">
    <source>
        <dbReference type="ARBA" id="ARBA00022614"/>
    </source>
</evidence>
<dbReference type="InterPro" id="IPR001611">
    <property type="entry name" value="Leu-rich_rpt"/>
</dbReference>
<keyword evidence="1" id="KW-0433">Leucine-rich repeat</keyword>
<evidence type="ECO:0000313" key="7">
    <source>
        <dbReference type="Proteomes" id="UP000492821"/>
    </source>
</evidence>
<feature type="signal peptide" evidence="6">
    <location>
        <begin position="1"/>
        <end position="24"/>
    </location>
</feature>
<feature type="region of interest" description="Disordered" evidence="4">
    <location>
        <begin position="666"/>
        <end position="686"/>
    </location>
</feature>
<evidence type="ECO:0000256" key="6">
    <source>
        <dbReference type="SAM" id="SignalP"/>
    </source>
</evidence>
<keyword evidence="5" id="KW-0812">Transmembrane</keyword>
<dbReference type="InterPro" id="IPR050328">
    <property type="entry name" value="Dev_Immune_Receptor"/>
</dbReference>
<evidence type="ECO:0000256" key="4">
    <source>
        <dbReference type="SAM" id="MobiDB-lite"/>
    </source>
</evidence>
<dbReference type="AlphaFoldDB" id="A0A7E4UNE6"/>
<reference evidence="7" key="1">
    <citation type="journal article" date="2013" name="Genetics">
        <title>The draft genome and transcriptome of Panagrellus redivivus are shaped by the harsh demands of a free-living lifestyle.</title>
        <authorList>
            <person name="Srinivasan J."/>
            <person name="Dillman A.R."/>
            <person name="Macchietto M.G."/>
            <person name="Heikkinen L."/>
            <person name="Lakso M."/>
            <person name="Fracchia K.M."/>
            <person name="Antoshechkin I."/>
            <person name="Mortazavi A."/>
            <person name="Wong G."/>
            <person name="Sternberg P.W."/>
        </authorList>
    </citation>
    <scope>NUCLEOTIDE SEQUENCE [LARGE SCALE GENOMIC DNA]</scope>
    <source>
        <strain evidence="7">MT8872</strain>
    </source>
</reference>
<dbReference type="GO" id="GO:0005615">
    <property type="term" value="C:extracellular space"/>
    <property type="evidence" value="ECO:0007669"/>
    <property type="project" value="TreeGrafter"/>
</dbReference>
<reference evidence="8" key="2">
    <citation type="submission" date="2020-10" db="UniProtKB">
        <authorList>
            <consortium name="WormBaseParasite"/>
        </authorList>
    </citation>
    <scope>IDENTIFICATION</scope>
</reference>
<sequence length="686" mass="74975">MNSLQKSVLPILILCLTNFPSISTEIVSIPGCPDLTTLPGDINELSKDQLTKLKCFCNGITNDLNDPDGIVDSENTSTPGIGIAVSCIFGSHLEDLAEVLTAIDDANRTVTRITLDHVEISEDEAAPTLEEILSSDLRDLRELEIKDCRGGALTERRDNPIVEFSELPSLEAVIIENCELTTVPSGLLSKTTKLNSLSLPGNKIIDIKAGDFDGVTETLEYLDLSSNLLSAVEPNSISQLNALKTLIIGEHNYANETLLQQIGSLQNLEKLDMTRMDGVDDLDKLGFERNGGGKNLKEWTLTGCSLKAINDTPFEGLGNLEELDIRVNLIENIEPGTFEPLRNLRKLSLAGNFLRESMFDSNVFEGLESLEFLDLGWNEIKVLHAGVFDSLGKTLNSLSLRHNEKLVQIEPSTFSGLNHLKFLNLSGTALEKVEKSTFKPLAELEELHLSHTHISEIESGAFNAQNETLRVLSLNGNQLTQFDFNATLKPLHSLEQIDLSKNPWLCDAAIWQAVTWVQKTYRNAAETSREFFLLNSADTQCARPYNLAGRGLLDLVQDDLPVEYDAGTDTTTPAATTEASTDDGEGETSTLINFGELLHVVGTSGNDTLDAIEDEGKPKYDINTVRFGQKTTSKNPTNSMFATITVTLLVIVTVIGILFVVRRNKTNACGGNPPPEKAQSGVTTTV</sequence>
<dbReference type="Pfam" id="PF13306">
    <property type="entry name" value="LRR_5"/>
    <property type="match status" value="1"/>
</dbReference>